<keyword evidence="9" id="KW-1185">Reference proteome</keyword>
<dbReference type="WBParaSite" id="jg4471">
    <property type="protein sequence ID" value="jg4471"/>
    <property type="gene ID" value="jg4471"/>
</dbReference>
<sequence>MACQTGIRADEQLLNFFQSCKQCKVRMGKIVINNEKMSVNFYAEPTKDWRKDWKGNLPNCLDSYEPCFILFRFDSSHDWILISFADDKASSDFGQSFIRAEYQVANRNDLTLDIFESRYLNANTTSNTTTTTFSFAMQSSQTMRGIQFPIDQDACQLLKSFAKGEIDFVQMSVDTLNEAIKLDSSKTKLSVEGLSAEISKQKPRYSLFRFAEAEDKPVFFIYSVPPSQSCTIKELMLFSSCKAPFLSEIQNECGVKITKKIEVDSRDKLDEETLLNYIRPEALATAQEQFIRPTRPGNGPRRITKVAQ</sequence>
<accession>A0A915EEI3</accession>
<evidence type="ECO:0000256" key="2">
    <source>
        <dbReference type="ARBA" id="ARBA00009557"/>
    </source>
</evidence>
<dbReference type="PANTHER" id="PTHR13759:SF1">
    <property type="entry name" value="TWINFILIN"/>
    <property type="match status" value="1"/>
</dbReference>
<evidence type="ECO:0000259" key="8">
    <source>
        <dbReference type="PROSITE" id="PS51263"/>
    </source>
</evidence>
<dbReference type="Pfam" id="PF00241">
    <property type="entry name" value="Cofilin_ADF"/>
    <property type="match status" value="1"/>
</dbReference>
<keyword evidence="5" id="KW-0009">Actin-binding</keyword>
<evidence type="ECO:0000256" key="4">
    <source>
        <dbReference type="ARBA" id="ARBA00022737"/>
    </source>
</evidence>
<dbReference type="Gene3D" id="3.40.20.10">
    <property type="entry name" value="Severin"/>
    <property type="match status" value="2"/>
</dbReference>
<evidence type="ECO:0000256" key="6">
    <source>
        <dbReference type="ARBA" id="ARBA00023212"/>
    </source>
</evidence>
<dbReference type="GO" id="GO:0010591">
    <property type="term" value="P:regulation of lamellipodium assembly"/>
    <property type="evidence" value="ECO:0007669"/>
    <property type="project" value="TreeGrafter"/>
</dbReference>
<evidence type="ECO:0000256" key="1">
    <source>
        <dbReference type="ARBA" id="ARBA00004245"/>
    </source>
</evidence>
<evidence type="ECO:0000313" key="9">
    <source>
        <dbReference type="Proteomes" id="UP000887574"/>
    </source>
</evidence>
<dbReference type="GO" id="GO:0051015">
    <property type="term" value="F:actin filament binding"/>
    <property type="evidence" value="ECO:0007669"/>
    <property type="project" value="TreeGrafter"/>
</dbReference>
<dbReference type="SUPFAM" id="SSF55753">
    <property type="entry name" value="Actin depolymerizing proteins"/>
    <property type="match status" value="2"/>
</dbReference>
<keyword evidence="3" id="KW-0963">Cytoplasm</keyword>
<dbReference type="GO" id="GO:0030042">
    <property type="term" value="P:actin filament depolymerization"/>
    <property type="evidence" value="ECO:0007669"/>
    <property type="project" value="TreeGrafter"/>
</dbReference>
<feature type="domain" description="ADF-H" evidence="8">
    <location>
        <begin position="145"/>
        <end position="279"/>
    </location>
</feature>
<dbReference type="PANTHER" id="PTHR13759">
    <property type="entry name" value="TWINFILIN"/>
    <property type="match status" value="1"/>
</dbReference>
<dbReference type="InterPro" id="IPR029006">
    <property type="entry name" value="ADF-H/Gelsolin-like_dom_sf"/>
</dbReference>
<evidence type="ECO:0000256" key="7">
    <source>
        <dbReference type="ARBA" id="ARBA00038532"/>
    </source>
</evidence>
<dbReference type="GO" id="GO:0005884">
    <property type="term" value="C:actin filament"/>
    <property type="evidence" value="ECO:0007669"/>
    <property type="project" value="TreeGrafter"/>
</dbReference>
<comment type="similarity">
    <text evidence="2">Belongs to the actin-binding proteins ADF family. Twinfilin subfamily.</text>
</comment>
<keyword evidence="4" id="KW-0677">Repeat</keyword>
<evidence type="ECO:0000313" key="10">
    <source>
        <dbReference type="WBParaSite" id="jg4471"/>
    </source>
</evidence>
<dbReference type="GO" id="GO:0003785">
    <property type="term" value="F:actin monomer binding"/>
    <property type="evidence" value="ECO:0007669"/>
    <property type="project" value="TreeGrafter"/>
</dbReference>
<reference evidence="10" key="1">
    <citation type="submission" date="2022-11" db="UniProtKB">
        <authorList>
            <consortium name="WormBaseParasite"/>
        </authorList>
    </citation>
    <scope>IDENTIFICATION</scope>
</reference>
<evidence type="ECO:0000256" key="5">
    <source>
        <dbReference type="ARBA" id="ARBA00023203"/>
    </source>
</evidence>
<dbReference type="GO" id="GO:0010976">
    <property type="term" value="P:positive regulation of neuron projection development"/>
    <property type="evidence" value="ECO:0007669"/>
    <property type="project" value="TreeGrafter"/>
</dbReference>
<dbReference type="PROSITE" id="PS51263">
    <property type="entry name" value="ADF_H"/>
    <property type="match status" value="1"/>
</dbReference>
<proteinExistence type="inferred from homology"/>
<dbReference type="GO" id="GO:0051016">
    <property type="term" value="P:barbed-end actin filament capping"/>
    <property type="evidence" value="ECO:0007669"/>
    <property type="project" value="TreeGrafter"/>
</dbReference>
<dbReference type="CDD" id="cd11284">
    <property type="entry name" value="ADF_Twf-C_like"/>
    <property type="match status" value="1"/>
</dbReference>
<dbReference type="Proteomes" id="UP000887574">
    <property type="component" value="Unplaced"/>
</dbReference>
<dbReference type="FunFam" id="3.40.20.10:FF:000007">
    <property type="entry name" value="Twinfilin-1 isoform 1"/>
    <property type="match status" value="1"/>
</dbReference>
<dbReference type="InterPro" id="IPR028458">
    <property type="entry name" value="Twinfilin"/>
</dbReference>
<dbReference type="GO" id="GO:0030016">
    <property type="term" value="C:myofibril"/>
    <property type="evidence" value="ECO:0007669"/>
    <property type="project" value="TreeGrafter"/>
</dbReference>
<dbReference type="AlphaFoldDB" id="A0A915EEI3"/>
<comment type="subunit">
    <text evidence="7">Interacts with G-actin; ADP-actin form.</text>
</comment>
<comment type="subcellular location">
    <subcellularLocation>
        <location evidence="1">Cytoplasm</location>
        <location evidence="1">Cytoskeleton</location>
    </subcellularLocation>
</comment>
<dbReference type="SMART" id="SM00102">
    <property type="entry name" value="ADF"/>
    <property type="match status" value="2"/>
</dbReference>
<evidence type="ECO:0000256" key="3">
    <source>
        <dbReference type="ARBA" id="ARBA00022490"/>
    </source>
</evidence>
<name>A0A915EEI3_9BILA</name>
<dbReference type="InterPro" id="IPR002108">
    <property type="entry name" value="ADF-H"/>
</dbReference>
<keyword evidence="6" id="KW-0206">Cytoskeleton</keyword>
<protein>
    <submittedName>
        <fullName evidence="10">ADF-H domain-containing protein</fullName>
    </submittedName>
</protein>
<organism evidence="9 10">
    <name type="scientific">Ditylenchus dipsaci</name>
    <dbReference type="NCBI Taxonomy" id="166011"/>
    <lineage>
        <taxon>Eukaryota</taxon>
        <taxon>Metazoa</taxon>
        <taxon>Ecdysozoa</taxon>
        <taxon>Nematoda</taxon>
        <taxon>Chromadorea</taxon>
        <taxon>Rhabditida</taxon>
        <taxon>Tylenchina</taxon>
        <taxon>Tylenchomorpha</taxon>
        <taxon>Sphaerularioidea</taxon>
        <taxon>Anguinidae</taxon>
        <taxon>Anguininae</taxon>
        <taxon>Ditylenchus</taxon>
    </lineage>
</organism>